<reference evidence="3 4" key="1">
    <citation type="submission" date="2024-03" db="EMBL/GenBank/DDBJ databases">
        <title>Human intestinal bacterial collection.</title>
        <authorList>
            <person name="Pauvert C."/>
            <person name="Hitch T.C.A."/>
            <person name="Clavel T."/>
        </authorList>
    </citation>
    <scope>NUCLEOTIDE SEQUENCE [LARGE SCALE GENOMIC DNA]</scope>
    <source>
        <strain evidence="3 4">CLA-SR-H021</strain>
    </source>
</reference>
<protein>
    <recommendedName>
        <fullName evidence="1">Electron transfer flavoprotein small subunit</fullName>
    </recommendedName>
</protein>
<dbReference type="PANTHER" id="PTHR21294">
    <property type="entry name" value="ELECTRON TRANSFER FLAVOPROTEIN BETA-SUBUNIT"/>
    <property type="match status" value="1"/>
</dbReference>
<dbReference type="InterPro" id="IPR014730">
    <property type="entry name" value="ETF_a/b_N"/>
</dbReference>
<gene>
    <name evidence="3" type="ORF">WMQ36_19530</name>
</gene>
<evidence type="ECO:0000259" key="2">
    <source>
        <dbReference type="SMART" id="SM00893"/>
    </source>
</evidence>
<accession>A0ABV1D9V3</accession>
<evidence type="ECO:0000313" key="4">
    <source>
        <dbReference type="Proteomes" id="UP001454086"/>
    </source>
</evidence>
<dbReference type="EMBL" id="JBBMFM010000091">
    <property type="protein sequence ID" value="MEQ2427162.1"/>
    <property type="molecule type" value="Genomic_DNA"/>
</dbReference>
<evidence type="ECO:0000256" key="1">
    <source>
        <dbReference type="ARBA" id="ARBA00042002"/>
    </source>
</evidence>
<organism evidence="3 4">
    <name type="scientific">Enterocloster hominis</name>
    <name type="common">ex Hitch et al. 2024</name>
    <dbReference type="NCBI Taxonomy" id="1917870"/>
    <lineage>
        <taxon>Bacteria</taxon>
        <taxon>Bacillati</taxon>
        <taxon>Bacillota</taxon>
        <taxon>Clostridia</taxon>
        <taxon>Lachnospirales</taxon>
        <taxon>Lachnospiraceae</taxon>
        <taxon>Enterocloster</taxon>
    </lineage>
</organism>
<dbReference type="Pfam" id="PF01012">
    <property type="entry name" value="ETF"/>
    <property type="match status" value="1"/>
</dbReference>
<dbReference type="Gene3D" id="3.40.50.620">
    <property type="entry name" value="HUPs"/>
    <property type="match status" value="1"/>
</dbReference>
<dbReference type="InterPro" id="IPR014729">
    <property type="entry name" value="Rossmann-like_a/b/a_fold"/>
</dbReference>
<dbReference type="RefSeq" id="WP_040381503.1">
    <property type="nucleotide sequence ID" value="NZ_JBBMFM010000091.1"/>
</dbReference>
<keyword evidence="4" id="KW-1185">Reference proteome</keyword>
<proteinExistence type="predicted"/>
<dbReference type="InterPro" id="IPR012255">
    <property type="entry name" value="ETF_b"/>
</dbReference>
<sequence>MDYAVCIKQVPAISEGDMDERTGNLIRSGLGQVCNPCDLSALEAGIRMKRQMGGTVTVFSMGPDSARSVLMDGVARGADRGVLISDPALSGADVPATAYTLAQAIKSTGQYPCVLTGNHTTDGDTGFVGAALAQCLSYAYLSGVKSIVTIEEDGITVICERTGYTLRMKALFPCVISVEPGVAAPAIPTFSGRIKAGKMDFAKIGVTDLEDTDASHYGSAGSATKVKRIYPPVREKKTAVQVADGVTAASMIWEKLHG</sequence>
<dbReference type="SMART" id="SM00893">
    <property type="entry name" value="ETF"/>
    <property type="match status" value="1"/>
</dbReference>
<dbReference type="Proteomes" id="UP001454086">
    <property type="component" value="Unassembled WGS sequence"/>
</dbReference>
<name>A0ABV1D9V3_9FIRM</name>
<comment type="caution">
    <text evidence="3">The sequence shown here is derived from an EMBL/GenBank/DDBJ whole genome shotgun (WGS) entry which is preliminary data.</text>
</comment>
<feature type="domain" description="Electron transfer flavoprotein alpha/beta-subunit N-terminal" evidence="2">
    <location>
        <begin position="22"/>
        <end position="208"/>
    </location>
</feature>
<dbReference type="PANTHER" id="PTHR21294:SF17">
    <property type="entry name" value="PROTEIN FIXA"/>
    <property type="match status" value="1"/>
</dbReference>
<dbReference type="PIRSF" id="PIRSF000090">
    <property type="entry name" value="Beta-ETF"/>
    <property type="match status" value="1"/>
</dbReference>
<dbReference type="SUPFAM" id="SSF52402">
    <property type="entry name" value="Adenine nucleotide alpha hydrolases-like"/>
    <property type="match status" value="1"/>
</dbReference>
<evidence type="ECO:0000313" key="3">
    <source>
        <dbReference type="EMBL" id="MEQ2427162.1"/>
    </source>
</evidence>